<keyword evidence="3" id="KW-1185">Reference proteome</keyword>
<name>A0AAN5CQP6_9BILA</name>
<accession>A0AAN5CQP6</accession>
<evidence type="ECO:0000313" key="2">
    <source>
        <dbReference type="EMBL" id="GMR48830.1"/>
    </source>
</evidence>
<comment type="caution">
    <text evidence="2">The sequence shown here is derived from an EMBL/GenBank/DDBJ whole genome shotgun (WGS) entry which is preliminary data.</text>
</comment>
<dbReference type="AlphaFoldDB" id="A0AAN5CQP6"/>
<organism evidence="2 3">
    <name type="scientific">Pristionchus mayeri</name>
    <dbReference type="NCBI Taxonomy" id="1317129"/>
    <lineage>
        <taxon>Eukaryota</taxon>
        <taxon>Metazoa</taxon>
        <taxon>Ecdysozoa</taxon>
        <taxon>Nematoda</taxon>
        <taxon>Chromadorea</taxon>
        <taxon>Rhabditida</taxon>
        <taxon>Rhabditina</taxon>
        <taxon>Diplogasteromorpha</taxon>
        <taxon>Diplogasteroidea</taxon>
        <taxon>Neodiplogasteridae</taxon>
        <taxon>Pristionchus</taxon>
    </lineage>
</organism>
<evidence type="ECO:0000313" key="3">
    <source>
        <dbReference type="Proteomes" id="UP001328107"/>
    </source>
</evidence>
<gene>
    <name evidence="2" type="ORF">PMAYCL1PPCAC_19025</name>
</gene>
<feature type="chain" id="PRO_5043025501" evidence="1">
    <location>
        <begin position="18"/>
        <end position="96"/>
    </location>
</feature>
<dbReference type="EMBL" id="BTRK01000004">
    <property type="protein sequence ID" value="GMR48830.1"/>
    <property type="molecule type" value="Genomic_DNA"/>
</dbReference>
<sequence length="96" mass="11086">MCLHVSFLLLVASSISSDVHRWLEIWKQLQITNMHIHPQEYLDSCKGKQVSRYMDFIFDNSPGTNQLIMVGSVHFLLVRIPLVPFVFSSRRPQGAE</sequence>
<reference evidence="3" key="1">
    <citation type="submission" date="2022-10" db="EMBL/GenBank/DDBJ databases">
        <title>Genome assembly of Pristionchus species.</title>
        <authorList>
            <person name="Yoshida K."/>
            <person name="Sommer R.J."/>
        </authorList>
    </citation>
    <scope>NUCLEOTIDE SEQUENCE [LARGE SCALE GENOMIC DNA]</scope>
    <source>
        <strain evidence="3">RS5460</strain>
    </source>
</reference>
<feature type="non-terminal residue" evidence="2">
    <location>
        <position position="96"/>
    </location>
</feature>
<proteinExistence type="predicted"/>
<protein>
    <submittedName>
        <fullName evidence="2">Uncharacterized protein</fullName>
    </submittedName>
</protein>
<feature type="signal peptide" evidence="1">
    <location>
        <begin position="1"/>
        <end position="17"/>
    </location>
</feature>
<evidence type="ECO:0000256" key="1">
    <source>
        <dbReference type="SAM" id="SignalP"/>
    </source>
</evidence>
<keyword evidence="1" id="KW-0732">Signal</keyword>
<dbReference type="Proteomes" id="UP001328107">
    <property type="component" value="Unassembled WGS sequence"/>
</dbReference>